<dbReference type="EMBL" id="SSFD01000115">
    <property type="protein sequence ID" value="TXH86238.1"/>
    <property type="molecule type" value="Genomic_DNA"/>
</dbReference>
<dbReference type="STRING" id="85643.Tmz1t_0083"/>
<dbReference type="AlphaFoldDB" id="C4ZII9"/>
<dbReference type="OrthoDB" id="9429545at2"/>
<dbReference type="HOGENOM" id="CLU_936681_0_0_4"/>
<gene>
    <name evidence="1" type="ordered locus">Tmz1t_0083</name>
    <name evidence="2" type="ORF">E6Q80_08050</name>
</gene>
<reference evidence="3" key="1">
    <citation type="submission" date="2009-05" db="EMBL/GenBank/DDBJ databases">
        <title>Complete sequence of chromosome of Thauera sp. MZ1T.</title>
        <authorList>
            <consortium name="US DOE Joint Genome Institute"/>
            <person name="Lucas S."/>
            <person name="Copeland A."/>
            <person name="Lapidus A."/>
            <person name="Glavina del Rio T."/>
            <person name="Dalin E."/>
            <person name="Tice H."/>
            <person name="Bruce D."/>
            <person name="Goodwin L."/>
            <person name="Pitluck S."/>
            <person name="Sims D."/>
            <person name="Brettin T."/>
            <person name="Detter J.C."/>
            <person name="Han C."/>
            <person name="Larimer F."/>
            <person name="Land M."/>
            <person name="Hauser L."/>
            <person name="Kyrpides N."/>
            <person name="Mikhailova N."/>
            <person name="Sayler G.S."/>
        </authorList>
    </citation>
    <scope>NUCLEOTIDE SEQUENCE [LARGE SCALE GENOMIC DNA]</scope>
    <source>
        <strain evidence="3">MZ1T</strain>
    </source>
</reference>
<keyword evidence="3" id="KW-1185">Reference proteome</keyword>
<dbReference type="KEGG" id="tmz:Tmz1t_0083"/>
<accession>A0A5C7SR10</accession>
<dbReference type="RefSeq" id="WP_012584232.1">
    <property type="nucleotide sequence ID" value="NC_011662.2"/>
</dbReference>
<reference evidence="2 4" key="3">
    <citation type="submission" date="2018-09" db="EMBL/GenBank/DDBJ databases">
        <title>Metagenome Assembled Genomes from an Advanced Water Purification Facility.</title>
        <authorList>
            <person name="Stamps B.W."/>
            <person name="Spear J.R."/>
        </authorList>
    </citation>
    <scope>NUCLEOTIDE SEQUENCE [LARGE SCALE GENOMIC DNA]</scope>
    <source>
        <strain evidence="2">Bin_27_1</strain>
    </source>
</reference>
<dbReference type="eggNOG" id="ENOG5033WWR">
    <property type="taxonomic scope" value="Bacteria"/>
</dbReference>
<sequence length="297" mass="31133">MPDLLPPLARALAEDANVSDELRGAGIAFGTLVERTGAAVAATQLQLDTSSAATASALAATLVNVIAVREQVFRDDGTLDHVTNHVRPLPLISFIDPVFYQWTSVRLQGEFYAREFAASSETTSAYSGSNFGLFGSGVSMFFGPGMVTSGSGSGSSTTTTDVSTDVSLGRIRASALLEPRDDVGIPKPNQVIRGPRLALIQGEIADVMDGGDLVGRTMSVLLQYSRRNGAPIAGKALSVESSGVPWRHLGSGVTDAAGQLQIELRRDFLDEDADTAPASFVITARIGLVSNSVTVTF</sequence>
<dbReference type="Proteomes" id="UP000002186">
    <property type="component" value="Chromosome"/>
</dbReference>
<organism evidence="1 3">
    <name type="scientific">Thauera aminoaromatica</name>
    <dbReference type="NCBI Taxonomy" id="164330"/>
    <lineage>
        <taxon>Bacteria</taxon>
        <taxon>Pseudomonadati</taxon>
        <taxon>Pseudomonadota</taxon>
        <taxon>Betaproteobacteria</taxon>
        <taxon>Rhodocyclales</taxon>
        <taxon>Zoogloeaceae</taxon>
        <taxon>Thauera</taxon>
    </lineage>
</organism>
<name>C4ZII9_THASP</name>
<reference evidence="1 3" key="2">
    <citation type="journal article" date="2012" name="Stand. Genomic Sci.">
        <title>Complete genome sequence of Thauera aminoaromatica strain MZ1T.</title>
        <authorList>
            <person name="Jiang K."/>
            <person name="Sanseverino J."/>
            <person name="Chauhan A."/>
            <person name="Lucas S."/>
            <person name="Copeland A."/>
            <person name="Lapidus A."/>
            <person name="Del Rio T.G."/>
            <person name="Dalin E."/>
            <person name="Tice H."/>
            <person name="Bruce D."/>
            <person name="Goodwin L."/>
            <person name="Pitluck S."/>
            <person name="Sims D."/>
            <person name="Brettin T."/>
            <person name="Detter J.C."/>
            <person name="Han C."/>
            <person name="Chang Y.J."/>
            <person name="Larimer F."/>
            <person name="Land M."/>
            <person name="Hauser L."/>
            <person name="Kyrpides N.C."/>
            <person name="Mikhailova N."/>
            <person name="Moser S."/>
            <person name="Jegier P."/>
            <person name="Close D."/>
            <person name="Debruyn J.M."/>
            <person name="Wang Y."/>
            <person name="Layton A.C."/>
            <person name="Allen M.S."/>
            <person name="Sayler G.S."/>
        </authorList>
    </citation>
    <scope>NUCLEOTIDE SEQUENCE [LARGE SCALE GENOMIC DNA]</scope>
    <source>
        <strain evidence="1 3">MZ1T</strain>
    </source>
</reference>
<evidence type="ECO:0000313" key="3">
    <source>
        <dbReference type="Proteomes" id="UP000002186"/>
    </source>
</evidence>
<dbReference type="Proteomes" id="UP000321192">
    <property type="component" value="Unassembled WGS sequence"/>
</dbReference>
<evidence type="ECO:0000313" key="2">
    <source>
        <dbReference type="EMBL" id="TXH86238.1"/>
    </source>
</evidence>
<dbReference type="EMBL" id="CP001281">
    <property type="protein sequence ID" value="ACK52883.1"/>
    <property type="molecule type" value="Genomic_DNA"/>
</dbReference>
<evidence type="ECO:0000313" key="4">
    <source>
        <dbReference type="Proteomes" id="UP000321192"/>
    </source>
</evidence>
<evidence type="ECO:0000313" key="1">
    <source>
        <dbReference type="EMBL" id="ACK52883.1"/>
    </source>
</evidence>
<proteinExistence type="predicted"/>
<protein>
    <submittedName>
        <fullName evidence="1">Uncharacterized protein</fullName>
    </submittedName>
</protein>
<accession>C4ZII9</accession>